<dbReference type="AlphaFoldDB" id="A0A9P6E4Z8"/>
<evidence type="ECO:0000313" key="1">
    <source>
        <dbReference type="EMBL" id="KAF9522644.1"/>
    </source>
</evidence>
<dbReference type="Proteomes" id="UP000807306">
    <property type="component" value="Unassembled WGS sequence"/>
</dbReference>
<sequence>MEFEEQPRNRGRAFTVDGAVKEAQRPANFPRCWQGCAYVIASTKNIESIAKPSMRTQSTRGSYLVTLVNCRNLCYCQEEAGSRQTTPPMVSVPSVGRNIAKIRLAWNLIMPRVRGSAPFQTDETKELLETCKRTATAWLKPSHKQLRASLHVQSLINELGSNRRQYLNRRASGVEFGGVTHMRVYEIQAIKLEE</sequence>
<comment type="caution">
    <text evidence="1">The sequence shown here is derived from an EMBL/GenBank/DDBJ whole genome shotgun (WGS) entry which is preliminary data.</text>
</comment>
<dbReference type="EMBL" id="MU157938">
    <property type="protein sequence ID" value="KAF9522644.1"/>
    <property type="molecule type" value="Genomic_DNA"/>
</dbReference>
<reference evidence="1" key="1">
    <citation type="submission" date="2020-11" db="EMBL/GenBank/DDBJ databases">
        <authorList>
            <consortium name="DOE Joint Genome Institute"/>
            <person name="Ahrendt S."/>
            <person name="Riley R."/>
            <person name="Andreopoulos W."/>
            <person name="Labutti K."/>
            <person name="Pangilinan J."/>
            <person name="Ruiz-Duenas F.J."/>
            <person name="Barrasa J.M."/>
            <person name="Sanchez-Garcia M."/>
            <person name="Camarero S."/>
            <person name="Miyauchi S."/>
            <person name="Serrano A."/>
            <person name="Linde D."/>
            <person name="Babiker R."/>
            <person name="Drula E."/>
            <person name="Ayuso-Fernandez I."/>
            <person name="Pacheco R."/>
            <person name="Padilla G."/>
            <person name="Ferreira P."/>
            <person name="Barriuso J."/>
            <person name="Kellner H."/>
            <person name="Castanera R."/>
            <person name="Alfaro M."/>
            <person name="Ramirez L."/>
            <person name="Pisabarro A.G."/>
            <person name="Kuo A."/>
            <person name="Tritt A."/>
            <person name="Lipzen A."/>
            <person name="He G."/>
            <person name="Yan M."/>
            <person name="Ng V."/>
            <person name="Cullen D."/>
            <person name="Martin F."/>
            <person name="Rosso M.-N."/>
            <person name="Henrissat B."/>
            <person name="Hibbett D."/>
            <person name="Martinez A.T."/>
            <person name="Grigoriev I.V."/>
        </authorList>
    </citation>
    <scope>NUCLEOTIDE SEQUENCE</scope>
    <source>
        <strain evidence="1">CBS 506.95</strain>
    </source>
</reference>
<accession>A0A9P6E4Z8</accession>
<keyword evidence="2" id="KW-1185">Reference proteome</keyword>
<protein>
    <submittedName>
        <fullName evidence="1">Uncharacterized protein</fullName>
    </submittedName>
</protein>
<organism evidence="1 2">
    <name type="scientific">Crepidotus variabilis</name>
    <dbReference type="NCBI Taxonomy" id="179855"/>
    <lineage>
        <taxon>Eukaryota</taxon>
        <taxon>Fungi</taxon>
        <taxon>Dikarya</taxon>
        <taxon>Basidiomycota</taxon>
        <taxon>Agaricomycotina</taxon>
        <taxon>Agaricomycetes</taxon>
        <taxon>Agaricomycetidae</taxon>
        <taxon>Agaricales</taxon>
        <taxon>Agaricineae</taxon>
        <taxon>Crepidotaceae</taxon>
        <taxon>Crepidotus</taxon>
    </lineage>
</organism>
<gene>
    <name evidence="1" type="ORF">CPB83DRAFT_840312</name>
</gene>
<proteinExistence type="predicted"/>
<evidence type="ECO:0000313" key="2">
    <source>
        <dbReference type="Proteomes" id="UP000807306"/>
    </source>
</evidence>
<name>A0A9P6E4Z8_9AGAR</name>